<feature type="domain" description="DUF7832" evidence="1">
    <location>
        <begin position="3"/>
        <end position="119"/>
    </location>
</feature>
<dbReference type="RefSeq" id="WP_076395351.1">
    <property type="nucleotide sequence ID" value="NZ_FTOV01000013.1"/>
</dbReference>
<evidence type="ECO:0000259" key="1">
    <source>
        <dbReference type="Pfam" id="PF25191"/>
    </source>
</evidence>
<protein>
    <recommendedName>
        <fullName evidence="1">DUF7832 domain-containing protein</fullName>
    </recommendedName>
</protein>
<accession>A0A1N7QKH7</accession>
<gene>
    <name evidence="2" type="ORF">SAMN05421785_11325</name>
</gene>
<sequence length="158" mass="19077">MSKYDDASWHYGSDFPEELPIKNGATHTGMFLNWCINNDFISEEFKEDHEEEIQSLKRREITGAEFIMDFMDGKFSEYDLNETGNAFAHDYYKDDTDFGNRFSSFADDYVNLFDTKAEEHDYEYETFYHIEDTYENYDLMKQVIDYRFEEWKEYKGLV</sequence>
<dbReference type="InterPro" id="IPR057154">
    <property type="entry name" value="DUF7832"/>
</dbReference>
<dbReference type="Proteomes" id="UP000185781">
    <property type="component" value="Unassembled WGS sequence"/>
</dbReference>
<evidence type="ECO:0000313" key="3">
    <source>
        <dbReference type="Proteomes" id="UP000185781"/>
    </source>
</evidence>
<evidence type="ECO:0000313" key="2">
    <source>
        <dbReference type="EMBL" id="SIT23306.1"/>
    </source>
</evidence>
<proteinExistence type="predicted"/>
<name>A0A1N7QKH7_9FLAO</name>
<dbReference type="Pfam" id="PF25191">
    <property type="entry name" value="DUF7832"/>
    <property type="match status" value="1"/>
</dbReference>
<dbReference type="EMBL" id="FTOV01000013">
    <property type="protein sequence ID" value="SIT23306.1"/>
    <property type="molecule type" value="Genomic_DNA"/>
</dbReference>
<dbReference type="AlphaFoldDB" id="A0A1N7QKH7"/>
<reference evidence="2 3" key="1">
    <citation type="submission" date="2017-01" db="EMBL/GenBank/DDBJ databases">
        <authorList>
            <person name="Mah S.A."/>
            <person name="Swanson W.J."/>
            <person name="Moy G.W."/>
            <person name="Vacquier V.D."/>
        </authorList>
    </citation>
    <scope>NUCLEOTIDE SEQUENCE [LARGE SCALE GENOMIC DNA]</scope>
    <source>
        <strain evidence="2 3">DSM 18014</strain>
    </source>
</reference>
<dbReference type="OrthoDB" id="4827574at2"/>
<organism evidence="2 3">
    <name type="scientific">Chryseobacterium gambrini</name>
    <dbReference type="NCBI Taxonomy" id="373672"/>
    <lineage>
        <taxon>Bacteria</taxon>
        <taxon>Pseudomonadati</taxon>
        <taxon>Bacteroidota</taxon>
        <taxon>Flavobacteriia</taxon>
        <taxon>Flavobacteriales</taxon>
        <taxon>Weeksellaceae</taxon>
        <taxon>Chryseobacterium group</taxon>
        <taxon>Chryseobacterium</taxon>
    </lineage>
</organism>